<dbReference type="EMBL" id="RAXU01000009">
    <property type="protein sequence ID" value="RKG33597.1"/>
    <property type="molecule type" value="Genomic_DNA"/>
</dbReference>
<feature type="signal peptide" evidence="2">
    <location>
        <begin position="1"/>
        <end position="21"/>
    </location>
</feature>
<feature type="compositionally biased region" description="Low complexity" evidence="1">
    <location>
        <begin position="115"/>
        <end position="126"/>
    </location>
</feature>
<dbReference type="AlphaFoldDB" id="A0A3A8EF82"/>
<reference evidence="3 4" key="1">
    <citation type="submission" date="2018-09" db="EMBL/GenBank/DDBJ databases">
        <title>The draft genome of Acinetobacter spp. strains.</title>
        <authorList>
            <person name="Qin J."/>
            <person name="Feng Y."/>
            <person name="Zong Z."/>
        </authorList>
    </citation>
    <scope>NUCLEOTIDE SEQUENCE [LARGE SCALE GENOMIC DNA]</scope>
    <source>
        <strain evidence="3 4">WCHAc060096</strain>
    </source>
</reference>
<feature type="region of interest" description="Disordered" evidence="1">
    <location>
        <begin position="82"/>
        <end position="146"/>
    </location>
</feature>
<evidence type="ECO:0000313" key="3">
    <source>
        <dbReference type="EMBL" id="RKG33597.1"/>
    </source>
</evidence>
<organism evidence="3 4">
    <name type="scientific">Acinetobacter guerrae</name>
    <dbReference type="NCBI Taxonomy" id="1843371"/>
    <lineage>
        <taxon>Bacteria</taxon>
        <taxon>Pseudomonadati</taxon>
        <taxon>Pseudomonadota</taxon>
        <taxon>Gammaproteobacteria</taxon>
        <taxon>Moraxellales</taxon>
        <taxon>Moraxellaceae</taxon>
        <taxon>Acinetobacter</taxon>
    </lineage>
</organism>
<evidence type="ECO:0000256" key="1">
    <source>
        <dbReference type="SAM" id="MobiDB-lite"/>
    </source>
</evidence>
<gene>
    <name evidence="3" type="ORF">D7V21_08655</name>
</gene>
<proteinExistence type="predicted"/>
<protein>
    <submittedName>
        <fullName evidence="3">Uncharacterized protein</fullName>
    </submittedName>
</protein>
<feature type="chain" id="PRO_5017176678" evidence="2">
    <location>
        <begin position="22"/>
        <end position="146"/>
    </location>
</feature>
<dbReference type="RefSeq" id="WP_120370112.1">
    <property type="nucleotide sequence ID" value="NZ_BKYM01000001.1"/>
</dbReference>
<evidence type="ECO:0000313" key="4">
    <source>
        <dbReference type="Proteomes" id="UP000269001"/>
    </source>
</evidence>
<dbReference type="Proteomes" id="UP000269001">
    <property type="component" value="Unassembled WGS sequence"/>
</dbReference>
<name>A0A3A8EF82_9GAMM</name>
<comment type="caution">
    <text evidence="3">The sequence shown here is derived from an EMBL/GenBank/DDBJ whole genome shotgun (WGS) entry which is preliminary data.</text>
</comment>
<accession>A0A3A8EF82</accession>
<keyword evidence="2" id="KW-0732">Signal</keyword>
<evidence type="ECO:0000256" key="2">
    <source>
        <dbReference type="SAM" id="SignalP"/>
    </source>
</evidence>
<keyword evidence="4" id="KW-1185">Reference proteome</keyword>
<sequence length="146" mass="15135">MRFQFIGAALITASLSMTAFAEQPVQAGETLESLSKAKVTTTVNGQPGSLADLVNSGKVQLISAQPNSVQAQPVNPQDVQAVTPHQETMSEPAAAPNQVLDPNAPAQAMPESGNPEAPAMQAAPAELNNQNLNAVPEQPMAEPEAQ</sequence>